<dbReference type="Proteomes" id="UP000029553">
    <property type="component" value="Unassembled WGS sequence"/>
</dbReference>
<gene>
    <name evidence="1" type="ORF">P353_27425</name>
</gene>
<evidence type="ECO:0000313" key="1">
    <source>
        <dbReference type="EMBL" id="KGH24268.1"/>
    </source>
</evidence>
<dbReference type="AlphaFoldDB" id="A0A096BPF6"/>
<protein>
    <submittedName>
        <fullName evidence="1">Uncharacterized protein</fullName>
    </submittedName>
</protein>
<comment type="caution">
    <text evidence="1">The sequence shown here is derived from an EMBL/GenBank/DDBJ whole genome shotgun (WGS) entry which is preliminary data.</text>
</comment>
<proteinExistence type="predicted"/>
<evidence type="ECO:0000313" key="2">
    <source>
        <dbReference type="Proteomes" id="UP000029553"/>
    </source>
</evidence>
<name>A0A096BPF6_COMTE</name>
<dbReference type="EMBL" id="AWOR01000099">
    <property type="protein sequence ID" value="KGH24268.1"/>
    <property type="molecule type" value="Genomic_DNA"/>
</dbReference>
<reference evidence="1 2" key="1">
    <citation type="submission" date="2013-09" db="EMBL/GenBank/DDBJ databases">
        <title>High correlation between genotypes and phenotypes of environmental bacteria Comamonas testosteroni strains.</title>
        <authorList>
            <person name="Liu L."/>
            <person name="Zhu W."/>
            <person name="Xia X."/>
            <person name="Xu B."/>
            <person name="Luo M."/>
            <person name="Wang G."/>
        </authorList>
    </citation>
    <scope>NUCLEOTIDE SEQUENCE [LARGE SCALE GENOMIC DNA]</scope>
    <source>
        <strain evidence="1 2">JL40</strain>
    </source>
</reference>
<organism evidence="1 2">
    <name type="scientific">Comamonas testosteroni</name>
    <name type="common">Pseudomonas testosteroni</name>
    <dbReference type="NCBI Taxonomy" id="285"/>
    <lineage>
        <taxon>Bacteria</taxon>
        <taxon>Pseudomonadati</taxon>
        <taxon>Pseudomonadota</taxon>
        <taxon>Betaproteobacteria</taxon>
        <taxon>Burkholderiales</taxon>
        <taxon>Comamonadaceae</taxon>
        <taxon>Comamonas</taxon>
    </lineage>
</organism>
<dbReference type="RefSeq" id="WP_003061541.1">
    <property type="nucleotide sequence ID" value="NZ_AWOR01000099.1"/>
</dbReference>
<sequence length="49" mass="5363">MTPAQRVAQHPALAEFCAQQVLAQMAEPLSPEQIRAALAPETENQYEAI</sequence>
<accession>A0A096BPF6</accession>